<evidence type="ECO:0000256" key="6">
    <source>
        <dbReference type="ARBA" id="ARBA00018464"/>
    </source>
</evidence>
<evidence type="ECO:0000256" key="5">
    <source>
        <dbReference type="ARBA" id="ARBA00012550"/>
    </source>
</evidence>
<dbReference type="EMBL" id="AP018732">
    <property type="protein sequence ID" value="BBE42603.1"/>
    <property type="molecule type" value="Genomic_DNA"/>
</dbReference>
<dbReference type="InterPro" id="IPR044524">
    <property type="entry name" value="Isoase_HisA-like"/>
</dbReference>
<keyword evidence="7 11" id="KW-0963">Cytoplasm</keyword>
<protein>
    <recommendedName>
        <fullName evidence="6 11">1-(5-phosphoribosyl)-5-[(5-phosphoribosylamino)methylideneamino] imidazole-4-carboxamide isomerase</fullName>
        <ecNumber evidence="5 11">5.3.1.16</ecNumber>
    </recommendedName>
    <alternativeName>
        <fullName evidence="11">Phosphoribosylformimino-5-aminoimidazole carboxamide ribotide isomerase</fullName>
    </alternativeName>
</protein>
<keyword evidence="9 11" id="KW-0368">Histidine biosynthesis</keyword>
<evidence type="ECO:0000256" key="2">
    <source>
        <dbReference type="ARBA" id="ARBA00004496"/>
    </source>
</evidence>
<dbReference type="CDD" id="cd04732">
    <property type="entry name" value="HisA"/>
    <property type="match status" value="1"/>
</dbReference>
<accession>A0A4P2VGN3</accession>
<dbReference type="Gene3D" id="3.20.20.70">
    <property type="entry name" value="Aldolase class I"/>
    <property type="match status" value="1"/>
</dbReference>
<reference evidence="13 14" key="1">
    <citation type="journal article" date="2019" name="ISME J.">
        <title>Isolation and characterization of a thermophilic sulfur- and iron-reducing thaumarchaeote from a terrestrial acidic hot spring.</title>
        <authorList>
            <person name="Kato S."/>
            <person name="Itoh T."/>
            <person name="Yuki M."/>
            <person name="Nagamori M."/>
            <person name="Ohnishi M."/>
            <person name="Uematsu K."/>
            <person name="Suzuki K."/>
            <person name="Takashina T."/>
            <person name="Ohkuma M."/>
        </authorList>
    </citation>
    <scope>NUCLEOTIDE SEQUENCE [LARGE SCALE GENOMIC DNA]</scope>
    <source>
        <strain evidence="13 14">NAS-02</strain>
    </source>
</reference>
<dbReference type="Proteomes" id="UP000509448">
    <property type="component" value="Chromosome"/>
</dbReference>
<feature type="active site" description="Proton donor" evidence="11">
    <location>
        <position position="123"/>
    </location>
</feature>
<comment type="pathway">
    <text evidence="3 11">Amino-acid biosynthesis; L-histidine biosynthesis; L-histidine from 5-phospho-alpha-D-ribose 1-diphosphate: step 4/9.</text>
</comment>
<feature type="active site" description="Proton acceptor" evidence="11">
    <location>
        <position position="5"/>
    </location>
</feature>
<evidence type="ECO:0000256" key="7">
    <source>
        <dbReference type="ARBA" id="ARBA00022490"/>
    </source>
</evidence>
<keyword evidence="8 11" id="KW-0028">Amino-acid biosynthesis</keyword>
<dbReference type="HAMAP" id="MF_01014">
    <property type="entry name" value="HisA"/>
    <property type="match status" value="1"/>
</dbReference>
<dbReference type="SUPFAM" id="SSF51366">
    <property type="entry name" value="Ribulose-phoshate binding barrel"/>
    <property type="match status" value="1"/>
</dbReference>
<comment type="subcellular location">
    <subcellularLocation>
        <location evidence="2 11">Cytoplasm</location>
    </subcellularLocation>
</comment>
<dbReference type="InterPro" id="IPR013785">
    <property type="entry name" value="Aldolase_TIM"/>
</dbReference>
<dbReference type="Pfam" id="PF00977">
    <property type="entry name" value="His_biosynth"/>
    <property type="match status" value="1"/>
</dbReference>
<dbReference type="InterPro" id="IPR011060">
    <property type="entry name" value="RibuloseP-bd_barrel"/>
</dbReference>
<dbReference type="InterPro" id="IPR006062">
    <property type="entry name" value="His_biosynth"/>
</dbReference>
<evidence type="ECO:0000256" key="11">
    <source>
        <dbReference type="HAMAP-Rule" id="MF_01014"/>
    </source>
</evidence>
<dbReference type="GO" id="GO:0000162">
    <property type="term" value="P:L-tryptophan biosynthetic process"/>
    <property type="evidence" value="ECO:0007669"/>
    <property type="project" value="TreeGrafter"/>
</dbReference>
<evidence type="ECO:0000256" key="10">
    <source>
        <dbReference type="ARBA" id="ARBA00023235"/>
    </source>
</evidence>
<evidence type="ECO:0000256" key="1">
    <source>
        <dbReference type="ARBA" id="ARBA00000901"/>
    </source>
</evidence>
<proteinExistence type="inferred from homology"/>
<comment type="catalytic activity">
    <reaction evidence="1 11">
        <text>1-(5-phospho-beta-D-ribosyl)-5-[(5-phospho-beta-D-ribosylamino)methylideneamino]imidazole-4-carboxamide = 5-[(5-phospho-1-deoxy-D-ribulos-1-ylimino)methylamino]-1-(5-phospho-beta-D-ribosyl)imidazole-4-carboxamide</text>
        <dbReference type="Rhea" id="RHEA:15469"/>
        <dbReference type="ChEBI" id="CHEBI:58435"/>
        <dbReference type="ChEBI" id="CHEBI:58525"/>
        <dbReference type="EC" id="5.3.1.16"/>
    </reaction>
</comment>
<keyword evidence="14" id="KW-1185">Reference proteome</keyword>
<dbReference type="UniPathway" id="UPA00031">
    <property type="reaction ID" value="UER00009"/>
</dbReference>
<evidence type="ECO:0000256" key="4">
    <source>
        <dbReference type="ARBA" id="ARBA00009667"/>
    </source>
</evidence>
<dbReference type="PANTHER" id="PTHR43090:SF2">
    <property type="entry name" value="1-(5-PHOSPHORIBOSYL)-5-[(5-PHOSPHORIBOSYLAMINO)METHYLIDENEAMINO] IMIDAZOLE-4-CARBOXAMIDE ISOMERASE"/>
    <property type="match status" value="1"/>
</dbReference>
<gene>
    <name evidence="11" type="primary">hisA</name>
    <name evidence="13" type="ORF">NAS2_1214</name>
</gene>
<evidence type="ECO:0000313" key="14">
    <source>
        <dbReference type="Proteomes" id="UP000509448"/>
    </source>
</evidence>
<dbReference type="KEGG" id="ccai:NAS2_1214"/>
<keyword evidence="10 11" id="KW-0413">Isomerase</keyword>
<dbReference type="GO" id="GO:0003949">
    <property type="term" value="F:1-(5-phosphoribosyl)-5-[(5-phosphoribosylamino)methylideneamino]imidazole-4-carboxamide isomerase activity"/>
    <property type="evidence" value="ECO:0007669"/>
    <property type="project" value="UniProtKB-UniRule"/>
</dbReference>
<evidence type="ECO:0000256" key="12">
    <source>
        <dbReference type="RuleBase" id="RU003657"/>
    </source>
</evidence>
<organism evidence="13 14">
    <name type="scientific">Conexivisphaera calida</name>
    <dbReference type="NCBI Taxonomy" id="1874277"/>
    <lineage>
        <taxon>Archaea</taxon>
        <taxon>Nitrososphaerota</taxon>
        <taxon>Conexivisphaeria</taxon>
        <taxon>Conexivisphaerales</taxon>
        <taxon>Conexivisphaeraceae</taxon>
        <taxon>Conexivisphaera</taxon>
    </lineage>
</organism>
<dbReference type="EC" id="5.3.1.16" evidence="5 11"/>
<sequence>MPSIDLEAGRAVKRIRGVRGTGLVLGDPVDLARRLADAGARWIHVVDLDGAEAGRPLNMGVLRGLKDLGLMVQYGGGLRTVDDVEAAISAGADRVVIGSAWTLDPSFMGEAASGGRAVMAAIDERGGRIVHGGWRAESELTLEDALRILEDMPVVGYLYTQVDVEGTMGGPDVRRVRTLRGLTRRLLVCAGGIASIKDLEELCRAGADGAVLGMALYSGAVALEDALELARRCS</sequence>
<evidence type="ECO:0000256" key="9">
    <source>
        <dbReference type="ARBA" id="ARBA00023102"/>
    </source>
</evidence>
<dbReference type="GO" id="GO:0005737">
    <property type="term" value="C:cytoplasm"/>
    <property type="evidence" value="ECO:0007669"/>
    <property type="project" value="UniProtKB-SubCell"/>
</dbReference>
<evidence type="ECO:0000256" key="3">
    <source>
        <dbReference type="ARBA" id="ARBA00005133"/>
    </source>
</evidence>
<dbReference type="PANTHER" id="PTHR43090">
    <property type="entry name" value="1-(5-PHOSPHORIBOSYL)-5-[(5-PHOSPHORIBOSYLAMINO)METHYLIDENEAMINO] IMIDAZOLE-4-CARBOXAMIDE ISOMERASE"/>
    <property type="match status" value="1"/>
</dbReference>
<dbReference type="GO" id="GO:0000105">
    <property type="term" value="P:L-histidine biosynthetic process"/>
    <property type="evidence" value="ECO:0007669"/>
    <property type="project" value="UniProtKB-UniRule"/>
</dbReference>
<comment type="similarity">
    <text evidence="4 11 12">Belongs to the HisA/HisF family.</text>
</comment>
<name>A0A4P2VGN3_9ARCH</name>
<dbReference type="InterPro" id="IPR023016">
    <property type="entry name" value="HisA/PriA"/>
</dbReference>
<dbReference type="AlphaFoldDB" id="A0A4P2VGN3"/>
<evidence type="ECO:0000256" key="8">
    <source>
        <dbReference type="ARBA" id="ARBA00022605"/>
    </source>
</evidence>
<evidence type="ECO:0000313" key="13">
    <source>
        <dbReference type="EMBL" id="BBE42603.1"/>
    </source>
</evidence>